<dbReference type="RefSeq" id="WP_132819577.1">
    <property type="nucleotide sequence ID" value="NZ_SMKI01000224.1"/>
</dbReference>
<reference evidence="1 2" key="1">
    <citation type="submission" date="2019-03" db="EMBL/GenBank/DDBJ databases">
        <title>Draft genome sequences of novel Actinobacteria.</title>
        <authorList>
            <person name="Sahin N."/>
            <person name="Ay H."/>
            <person name="Saygin H."/>
        </authorList>
    </citation>
    <scope>NUCLEOTIDE SEQUENCE [LARGE SCALE GENOMIC DNA]</scope>
    <source>
        <strain evidence="1 2">DSM 41900</strain>
    </source>
</reference>
<gene>
    <name evidence="1" type="ORF">E1283_20565</name>
</gene>
<dbReference type="Pfam" id="PF19953">
    <property type="entry name" value="EACC1"/>
    <property type="match status" value="1"/>
</dbReference>
<evidence type="ECO:0000313" key="1">
    <source>
        <dbReference type="EMBL" id="TDC72891.1"/>
    </source>
</evidence>
<dbReference type="Proteomes" id="UP000295345">
    <property type="component" value="Unassembled WGS sequence"/>
</dbReference>
<dbReference type="OrthoDB" id="3626734at2"/>
<proteinExistence type="predicted"/>
<sequence length="126" mass="13403">MTIIHIAPEGDDLGRQKRSLLDWLRRQPGVREHAEISLRAAGPAEPGTMGVPGDVIRLVVDYGFQLGNLGVAVAAWRAACAPRARVTIEREGLTVTVSTADPATARALVRALGDERDRNAGRGDAA</sequence>
<accession>A0A4R4T6Z6</accession>
<keyword evidence="2" id="KW-1185">Reference proteome</keyword>
<dbReference type="InterPro" id="IPR045428">
    <property type="entry name" value="EACC1"/>
</dbReference>
<evidence type="ECO:0000313" key="2">
    <source>
        <dbReference type="Proteomes" id="UP000295345"/>
    </source>
</evidence>
<dbReference type="EMBL" id="SMKI01000224">
    <property type="protein sequence ID" value="TDC72891.1"/>
    <property type="molecule type" value="Genomic_DNA"/>
</dbReference>
<organism evidence="1 2">
    <name type="scientific">Streptomyces hainanensis</name>
    <dbReference type="NCBI Taxonomy" id="402648"/>
    <lineage>
        <taxon>Bacteria</taxon>
        <taxon>Bacillati</taxon>
        <taxon>Actinomycetota</taxon>
        <taxon>Actinomycetes</taxon>
        <taxon>Kitasatosporales</taxon>
        <taxon>Streptomycetaceae</taxon>
        <taxon>Streptomyces</taxon>
    </lineage>
</organism>
<name>A0A4R4T6Z6_9ACTN</name>
<protein>
    <submittedName>
        <fullName evidence="1">Uncharacterized protein</fullName>
    </submittedName>
</protein>
<dbReference type="AlphaFoldDB" id="A0A4R4T6Z6"/>
<comment type="caution">
    <text evidence="1">The sequence shown here is derived from an EMBL/GenBank/DDBJ whole genome shotgun (WGS) entry which is preliminary data.</text>
</comment>